<dbReference type="Proteomes" id="UP001153461">
    <property type="component" value="Unassembled WGS sequence"/>
</dbReference>
<dbReference type="Gene3D" id="4.10.240.10">
    <property type="entry name" value="Zn(2)-C6 fungal-type DNA-binding domain"/>
    <property type="match status" value="1"/>
</dbReference>
<dbReference type="PROSITE" id="PS50048">
    <property type="entry name" value="ZN2_CY6_FUNGAL_2"/>
    <property type="match status" value="1"/>
</dbReference>
<evidence type="ECO:0000256" key="3">
    <source>
        <dbReference type="ARBA" id="ARBA00023163"/>
    </source>
</evidence>
<dbReference type="GO" id="GO:0003677">
    <property type="term" value="F:DNA binding"/>
    <property type="evidence" value="ECO:0007669"/>
    <property type="project" value="UniProtKB-KW"/>
</dbReference>
<feature type="region of interest" description="Disordered" evidence="5">
    <location>
        <begin position="1"/>
        <end position="41"/>
    </location>
</feature>
<dbReference type="SMART" id="SM00066">
    <property type="entry name" value="GAL4"/>
    <property type="match status" value="1"/>
</dbReference>
<dbReference type="InterPro" id="IPR036864">
    <property type="entry name" value="Zn2-C6_fun-type_DNA-bd_sf"/>
</dbReference>
<gene>
    <name evidence="7" type="ORF">PNAL_LOCUS5415</name>
</gene>
<feature type="compositionally biased region" description="Basic residues" evidence="5">
    <location>
        <begin position="25"/>
        <end position="41"/>
    </location>
</feature>
<evidence type="ECO:0000256" key="2">
    <source>
        <dbReference type="ARBA" id="ARBA00023125"/>
    </source>
</evidence>
<keyword evidence="4" id="KW-0539">Nucleus</keyword>
<evidence type="ECO:0000256" key="4">
    <source>
        <dbReference type="ARBA" id="ARBA00023242"/>
    </source>
</evidence>
<accession>A0A9W4HR20</accession>
<feature type="domain" description="Zn(2)-C6 fungal-type" evidence="6">
    <location>
        <begin position="43"/>
        <end position="73"/>
    </location>
</feature>
<evidence type="ECO:0000256" key="5">
    <source>
        <dbReference type="SAM" id="MobiDB-lite"/>
    </source>
</evidence>
<dbReference type="SUPFAM" id="SSF57701">
    <property type="entry name" value="Zn2/Cys6 DNA-binding domain"/>
    <property type="match status" value="1"/>
</dbReference>
<evidence type="ECO:0000313" key="8">
    <source>
        <dbReference type="Proteomes" id="UP001153461"/>
    </source>
</evidence>
<dbReference type="PANTHER" id="PTHR47657">
    <property type="entry name" value="STEROL REGULATORY ELEMENT-BINDING PROTEIN ECM22"/>
    <property type="match status" value="1"/>
</dbReference>
<reference evidence="7" key="1">
    <citation type="submission" date="2021-07" db="EMBL/GenBank/DDBJ databases">
        <authorList>
            <person name="Branca A.L. A."/>
        </authorList>
    </citation>
    <scope>NUCLEOTIDE SEQUENCE</scope>
</reference>
<dbReference type="PANTHER" id="PTHR47657:SF10">
    <property type="entry name" value="ZN(II)2CYS6 TRANSCRIPTION FACTOR (EUROFUNG)"/>
    <property type="match status" value="1"/>
</dbReference>
<comment type="caution">
    <text evidence="7">The sequence shown here is derived from an EMBL/GenBank/DDBJ whole genome shotgun (WGS) entry which is preliminary data.</text>
</comment>
<dbReference type="OrthoDB" id="549017at2759"/>
<keyword evidence="2" id="KW-0238">DNA-binding</keyword>
<dbReference type="CDD" id="cd00067">
    <property type="entry name" value="GAL4"/>
    <property type="match status" value="1"/>
</dbReference>
<dbReference type="Pfam" id="PF11951">
    <property type="entry name" value="Fungal_trans_2"/>
    <property type="match status" value="1"/>
</dbReference>
<sequence>MMAHRSPDDLTSQASAPVPTPAPKPHTHLGPKHRISHTKSRKGCYTCKSRRVKCDEERPVCGACSIRGNDCVFPITADTRDPPRRPPASRSKGPETHGVSIRPLDFDITTEPKFTHDSLKRNMNMSDLKLLKHYILHTSKRMTLHHDKALVWERVIPDIASENEYLMHLLLALTGLDVLTTESSLSQGSASSRGQSMANERMHESSLLQIVIEHHYQGLKGLQQEIDTSDHTNAEYLLAGSLLLVCFAFASLRVRDLDTSSQHYPAVNNSSQIGNYNLGKPQAQWLSLVHGVTSIVRQSWMELQKSRLRHLLVFNLANDDWKHLSYELSTPFKLHNDIRSAKLSLFMSNAFQAIYNLRTFSSTLKITIAANTKNDDLASSQSPGSDSSGDDSICSLLAEHDQAIDIVEMMYMRILHVLCLRRTGTQISDYEIQSEIEDAAIASWPDLVGQRFISSLNSQTLLRPAHGLSFTILAHLYLTLALLDNIWFFGGTFDLEIQKIGALITQIADVQLIELMKWPMAVISQGQGPQNSIQQ</sequence>
<keyword evidence="1" id="KW-0805">Transcription regulation</keyword>
<protein>
    <recommendedName>
        <fullName evidence="6">Zn(2)-C6 fungal-type domain-containing protein</fullName>
    </recommendedName>
</protein>
<proteinExistence type="predicted"/>
<keyword evidence="3" id="KW-0804">Transcription</keyword>
<dbReference type="AlphaFoldDB" id="A0A9W4HR20"/>
<organism evidence="7 8">
    <name type="scientific">Penicillium nalgiovense</name>
    <dbReference type="NCBI Taxonomy" id="60175"/>
    <lineage>
        <taxon>Eukaryota</taxon>
        <taxon>Fungi</taxon>
        <taxon>Dikarya</taxon>
        <taxon>Ascomycota</taxon>
        <taxon>Pezizomycotina</taxon>
        <taxon>Eurotiomycetes</taxon>
        <taxon>Eurotiomycetidae</taxon>
        <taxon>Eurotiales</taxon>
        <taxon>Aspergillaceae</taxon>
        <taxon>Penicillium</taxon>
    </lineage>
</organism>
<evidence type="ECO:0000313" key="7">
    <source>
        <dbReference type="EMBL" id="CAG8126753.1"/>
    </source>
</evidence>
<dbReference type="Pfam" id="PF00172">
    <property type="entry name" value="Zn_clus"/>
    <property type="match status" value="1"/>
</dbReference>
<dbReference type="EMBL" id="CAJVNV010000238">
    <property type="protein sequence ID" value="CAG8126753.1"/>
    <property type="molecule type" value="Genomic_DNA"/>
</dbReference>
<feature type="region of interest" description="Disordered" evidence="5">
    <location>
        <begin position="75"/>
        <end position="100"/>
    </location>
</feature>
<dbReference type="InterPro" id="IPR021858">
    <property type="entry name" value="Fun_TF"/>
</dbReference>
<dbReference type="InterPro" id="IPR052400">
    <property type="entry name" value="Zn2-C6_fungal_TF"/>
</dbReference>
<name>A0A9W4HR20_PENNA</name>
<dbReference type="GO" id="GO:0000981">
    <property type="term" value="F:DNA-binding transcription factor activity, RNA polymerase II-specific"/>
    <property type="evidence" value="ECO:0007669"/>
    <property type="project" value="InterPro"/>
</dbReference>
<evidence type="ECO:0000256" key="1">
    <source>
        <dbReference type="ARBA" id="ARBA00023015"/>
    </source>
</evidence>
<evidence type="ECO:0000259" key="6">
    <source>
        <dbReference type="PROSITE" id="PS50048"/>
    </source>
</evidence>
<dbReference type="InterPro" id="IPR001138">
    <property type="entry name" value="Zn2Cys6_DnaBD"/>
</dbReference>
<dbReference type="PROSITE" id="PS00463">
    <property type="entry name" value="ZN2_CY6_FUNGAL_1"/>
    <property type="match status" value="1"/>
</dbReference>
<dbReference type="GO" id="GO:0008270">
    <property type="term" value="F:zinc ion binding"/>
    <property type="evidence" value="ECO:0007669"/>
    <property type="project" value="InterPro"/>
</dbReference>